<dbReference type="PATRIC" id="fig|1195763.3.peg.2347"/>
<proteinExistence type="predicted"/>
<name>A0A0J1JTB0_9GAMM</name>
<keyword evidence="2" id="KW-1185">Reference proteome</keyword>
<dbReference type="Pfam" id="PF13557">
    <property type="entry name" value="Phenol_MetA_deg"/>
    <property type="match status" value="1"/>
</dbReference>
<dbReference type="AlphaFoldDB" id="A0A0J1JTB0"/>
<dbReference type="EMBL" id="LDOT01000013">
    <property type="protein sequence ID" value="KLV05522.1"/>
    <property type="molecule type" value="Genomic_DNA"/>
</dbReference>
<accession>A0A0J1JTB0</accession>
<evidence type="ECO:0000313" key="1">
    <source>
        <dbReference type="EMBL" id="KLV05522.1"/>
    </source>
</evidence>
<comment type="caution">
    <text evidence="1">The sequence shown here is derived from an EMBL/GenBank/DDBJ whole genome shotgun (WGS) entry which is preliminary data.</text>
</comment>
<reference evidence="1 2" key="1">
    <citation type="submission" date="2015-05" db="EMBL/GenBank/DDBJ databases">
        <title>Photobacterium galathea sp. nov.</title>
        <authorList>
            <person name="Machado H."/>
            <person name="Gram L."/>
        </authorList>
    </citation>
    <scope>NUCLEOTIDE SEQUENCE [LARGE SCALE GENOMIC DNA]</scope>
    <source>
        <strain evidence="1 2">CGMCC 1.12159</strain>
    </source>
</reference>
<evidence type="ECO:0000313" key="2">
    <source>
        <dbReference type="Proteomes" id="UP000036097"/>
    </source>
</evidence>
<dbReference type="STRING" id="1195763.ABT56_11165"/>
<protein>
    <recommendedName>
        <fullName evidence="3">Phenol degradation protein meta</fullName>
    </recommendedName>
</protein>
<organism evidence="1 2">
    <name type="scientific">Photobacterium aquae</name>
    <dbReference type="NCBI Taxonomy" id="1195763"/>
    <lineage>
        <taxon>Bacteria</taxon>
        <taxon>Pseudomonadati</taxon>
        <taxon>Pseudomonadota</taxon>
        <taxon>Gammaproteobacteria</taxon>
        <taxon>Vibrionales</taxon>
        <taxon>Vibrionaceae</taxon>
        <taxon>Photobacterium</taxon>
    </lineage>
</organism>
<dbReference type="InterPro" id="IPR025737">
    <property type="entry name" value="FApF"/>
</dbReference>
<evidence type="ECO:0008006" key="3">
    <source>
        <dbReference type="Google" id="ProtNLM"/>
    </source>
</evidence>
<dbReference type="Proteomes" id="UP000036097">
    <property type="component" value="Unassembled WGS sequence"/>
</dbReference>
<sequence>MAMLPSEGSMAVQFAYVDTQGEFPSEKVVPVAGKSVTQFAVDSREYRLDMIWNTGVDAGHGWTYSTGLSVPYLSVRSAGRGGTDSASGLGDIVLAPLILTHGWSEHWRTDIRFAVHTPTGNYDRERTANPGRHYWTFEPAIGLYYMQPFTGQMFSVYGGMNINTTNTATDYHTGTQVFLESTLTQSVLMLGGMVGLGITGFAYQQVEGDSGSGALEGAFKGRALGLGPVLQYRAQLAGAQLAADMEWRFPFATQNRPDSDSFSVRLQLIY</sequence>
<gene>
    <name evidence="1" type="ORF">ABT56_11165</name>
</gene>